<reference evidence="4 5" key="1">
    <citation type="submission" date="2020-05" db="EMBL/GenBank/DDBJ databases">
        <title>Identification and distribution of gene clusters putatively required for synthesis of sphingolipid metabolism inhibitors in phylogenetically diverse species of the filamentous fungus Fusarium.</title>
        <authorList>
            <person name="Kim H.-S."/>
            <person name="Busman M."/>
            <person name="Brown D.W."/>
            <person name="Divon H."/>
            <person name="Uhlig S."/>
            <person name="Proctor R.H."/>
        </authorList>
    </citation>
    <scope>NUCLEOTIDE SEQUENCE [LARGE SCALE GENOMIC DNA]</scope>
    <source>
        <strain evidence="4 5">NRRL 26131</strain>
    </source>
</reference>
<evidence type="ECO:0000256" key="1">
    <source>
        <dbReference type="ARBA" id="ARBA00022963"/>
    </source>
</evidence>
<keyword evidence="2" id="KW-0812">Transmembrane</keyword>
<name>A0A8H5YCR0_9HYPO</name>
<accession>A0A8H5YCR0</accession>
<feature type="transmembrane region" description="Helical" evidence="2">
    <location>
        <begin position="227"/>
        <end position="249"/>
    </location>
</feature>
<proteinExistence type="predicted"/>
<evidence type="ECO:0000259" key="3">
    <source>
        <dbReference type="Pfam" id="PF05057"/>
    </source>
</evidence>
<evidence type="ECO:0000313" key="4">
    <source>
        <dbReference type="EMBL" id="KAF5709869.1"/>
    </source>
</evidence>
<dbReference type="PANTHER" id="PTHR12482">
    <property type="entry name" value="LIPASE ROG1-RELATED-RELATED"/>
    <property type="match status" value="1"/>
</dbReference>
<gene>
    <name evidence="4" type="ORF">FGLOB1_5751</name>
</gene>
<keyword evidence="2" id="KW-0472">Membrane</keyword>
<dbReference type="InterPro" id="IPR007751">
    <property type="entry name" value="DUF676_lipase-like"/>
</dbReference>
<keyword evidence="1" id="KW-0443">Lipid metabolism</keyword>
<dbReference type="GO" id="GO:0016042">
    <property type="term" value="P:lipid catabolic process"/>
    <property type="evidence" value="ECO:0007669"/>
    <property type="project" value="UniProtKB-KW"/>
</dbReference>
<dbReference type="PANTHER" id="PTHR12482:SF65">
    <property type="entry name" value="ESTERASE, PUTATIVE (AFU_ORTHOLOGUE AFUA_3G12320)-RELATED"/>
    <property type="match status" value="1"/>
</dbReference>
<keyword evidence="5" id="KW-1185">Reference proteome</keyword>
<dbReference type="EMBL" id="JAAQPF010000235">
    <property type="protein sequence ID" value="KAF5709869.1"/>
    <property type="molecule type" value="Genomic_DNA"/>
</dbReference>
<keyword evidence="2" id="KW-1133">Transmembrane helix</keyword>
<protein>
    <submittedName>
        <fullName evidence="4">Lipase esterase</fullName>
    </submittedName>
</protein>
<evidence type="ECO:0000256" key="2">
    <source>
        <dbReference type="SAM" id="Phobius"/>
    </source>
</evidence>
<keyword evidence="1" id="KW-0442">Lipid degradation</keyword>
<comment type="caution">
    <text evidence="4">The sequence shown here is derived from an EMBL/GenBank/DDBJ whole genome shotgun (WGS) entry which is preliminary data.</text>
</comment>
<dbReference type="GO" id="GO:0004622">
    <property type="term" value="F:phosphatidylcholine lysophospholipase activity"/>
    <property type="evidence" value="ECO:0007669"/>
    <property type="project" value="TreeGrafter"/>
</dbReference>
<dbReference type="GO" id="GO:0047372">
    <property type="term" value="F:monoacylglycerol lipase activity"/>
    <property type="evidence" value="ECO:0007669"/>
    <property type="project" value="TreeGrafter"/>
</dbReference>
<organism evidence="4 5">
    <name type="scientific">Fusarium globosum</name>
    <dbReference type="NCBI Taxonomy" id="78864"/>
    <lineage>
        <taxon>Eukaryota</taxon>
        <taxon>Fungi</taxon>
        <taxon>Dikarya</taxon>
        <taxon>Ascomycota</taxon>
        <taxon>Pezizomycotina</taxon>
        <taxon>Sordariomycetes</taxon>
        <taxon>Hypocreomycetidae</taxon>
        <taxon>Hypocreales</taxon>
        <taxon>Nectriaceae</taxon>
        <taxon>Fusarium</taxon>
        <taxon>Fusarium fujikuroi species complex</taxon>
    </lineage>
</organism>
<dbReference type="Pfam" id="PF05057">
    <property type="entry name" value="DUF676"/>
    <property type="match status" value="2"/>
</dbReference>
<evidence type="ECO:0000313" key="5">
    <source>
        <dbReference type="Proteomes" id="UP000532311"/>
    </source>
</evidence>
<feature type="domain" description="DUF676" evidence="3">
    <location>
        <begin position="16"/>
        <end position="88"/>
    </location>
</feature>
<dbReference type="InterPro" id="IPR044294">
    <property type="entry name" value="Lipase-like"/>
</dbReference>
<dbReference type="GO" id="GO:0005811">
    <property type="term" value="C:lipid droplet"/>
    <property type="evidence" value="ECO:0007669"/>
    <property type="project" value="TreeGrafter"/>
</dbReference>
<sequence length="252" mass="28462">MFQPVVLEDVTGGSGKATNLCVLVYGLWGNPSHMCNVAKALRDEYSEQELYILHAEKNCGNFTYDGIELGGERVSAEIEDKLRSIEEQGGKITKLRWLNNVWNVLGARTLSMSGRQLFTIDKFRDTNRPLLAVLADPGSIFMSGLKKFKRRTQYTNIANDRNVLHYTSAITKYDPYTDLEKINLNYLEGYEGVILDPDHPITLRPKVQQDALLTNYKALKKWFKNTLFMAAVSIIMPIGLAVFLVYSAAQTI</sequence>
<feature type="domain" description="DUF676" evidence="3">
    <location>
        <begin position="93"/>
        <end position="167"/>
    </location>
</feature>
<dbReference type="AlphaFoldDB" id="A0A8H5YCR0"/>
<dbReference type="Proteomes" id="UP000532311">
    <property type="component" value="Unassembled WGS sequence"/>
</dbReference>